<dbReference type="AlphaFoldDB" id="A0A7S3P8V2"/>
<evidence type="ECO:0000259" key="3">
    <source>
        <dbReference type="PROSITE" id="PS50102"/>
    </source>
</evidence>
<keyword evidence="1" id="KW-0694">RNA-binding</keyword>
<feature type="region of interest" description="Disordered" evidence="2">
    <location>
        <begin position="93"/>
        <end position="143"/>
    </location>
</feature>
<dbReference type="EMBL" id="HBIM01016207">
    <property type="protein sequence ID" value="CAE0415619.1"/>
    <property type="molecule type" value="Transcribed_RNA"/>
</dbReference>
<reference evidence="4" key="1">
    <citation type="submission" date="2021-01" db="EMBL/GenBank/DDBJ databases">
        <authorList>
            <person name="Corre E."/>
            <person name="Pelletier E."/>
            <person name="Niang G."/>
            <person name="Scheremetjew M."/>
            <person name="Finn R."/>
            <person name="Kale V."/>
            <person name="Holt S."/>
            <person name="Cochrane G."/>
            <person name="Meng A."/>
            <person name="Brown T."/>
            <person name="Cohen L."/>
        </authorList>
    </citation>
    <scope>NUCLEOTIDE SEQUENCE</scope>
    <source>
        <strain evidence="4">CCMP127</strain>
    </source>
</reference>
<name>A0A7S3P8V2_9STRA</name>
<gene>
    <name evidence="4" type="ORF">ACOF00016_LOCUS12702</name>
</gene>
<dbReference type="InterPro" id="IPR000504">
    <property type="entry name" value="RRM_dom"/>
</dbReference>
<accession>A0A7S3P8V2</accession>
<sequence length="143" mass="15595">MSTNNGWSQVYISGLAQSVLPNNDELETMLEERYDLATDTDLHWAGLGSSIVKRADDGACRGYAFLSFLSLEGATRAIEKINAAGLLKAELSNLKKKPKKKETKGSGDLPNIRLRRQRKAPAAKHPVIVSSNGRRTGLGNKTK</sequence>
<dbReference type="Gene3D" id="3.30.70.330">
    <property type="match status" value="1"/>
</dbReference>
<organism evidence="4">
    <name type="scientific">Amphora coffeiformis</name>
    <dbReference type="NCBI Taxonomy" id="265554"/>
    <lineage>
        <taxon>Eukaryota</taxon>
        <taxon>Sar</taxon>
        <taxon>Stramenopiles</taxon>
        <taxon>Ochrophyta</taxon>
        <taxon>Bacillariophyta</taxon>
        <taxon>Bacillariophyceae</taxon>
        <taxon>Bacillariophycidae</taxon>
        <taxon>Thalassiophysales</taxon>
        <taxon>Catenulaceae</taxon>
        <taxon>Amphora</taxon>
    </lineage>
</organism>
<evidence type="ECO:0000256" key="2">
    <source>
        <dbReference type="SAM" id="MobiDB-lite"/>
    </source>
</evidence>
<dbReference type="InterPro" id="IPR012677">
    <property type="entry name" value="Nucleotide-bd_a/b_plait_sf"/>
</dbReference>
<proteinExistence type="predicted"/>
<dbReference type="GO" id="GO:0003723">
    <property type="term" value="F:RNA binding"/>
    <property type="evidence" value="ECO:0007669"/>
    <property type="project" value="UniProtKB-UniRule"/>
</dbReference>
<dbReference type="PROSITE" id="PS50102">
    <property type="entry name" value="RRM"/>
    <property type="match status" value="1"/>
</dbReference>
<protein>
    <recommendedName>
        <fullName evidence="3">RRM domain-containing protein</fullName>
    </recommendedName>
</protein>
<feature type="compositionally biased region" description="Basic residues" evidence="2">
    <location>
        <begin position="113"/>
        <end position="122"/>
    </location>
</feature>
<dbReference type="SUPFAM" id="SSF54928">
    <property type="entry name" value="RNA-binding domain, RBD"/>
    <property type="match status" value="1"/>
</dbReference>
<feature type="domain" description="RRM" evidence="3">
    <location>
        <begin position="8"/>
        <end position="101"/>
    </location>
</feature>
<evidence type="ECO:0000313" key="4">
    <source>
        <dbReference type="EMBL" id="CAE0415619.1"/>
    </source>
</evidence>
<evidence type="ECO:0000256" key="1">
    <source>
        <dbReference type="PROSITE-ProRule" id="PRU00176"/>
    </source>
</evidence>
<feature type="compositionally biased region" description="Polar residues" evidence="2">
    <location>
        <begin position="129"/>
        <end position="143"/>
    </location>
</feature>
<dbReference type="InterPro" id="IPR035979">
    <property type="entry name" value="RBD_domain_sf"/>
</dbReference>